<feature type="compositionally biased region" description="Polar residues" evidence="1">
    <location>
        <begin position="107"/>
        <end position="141"/>
    </location>
</feature>
<dbReference type="Proteomes" id="UP000276103">
    <property type="component" value="Unassembled WGS sequence"/>
</dbReference>
<reference evidence="2 3" key="1">
    <citation type="journal article" date="2019" name="Genome Biol. Evol.">
        <title>Day and night: Metabolic profiles and evolutionary relationships of six axenic non-marine cyanobacteria.</title>
        <authorList>
            <person name="Will S.E."/>
            <person name="Henke P."/>
            <person name="Boedeker C."/>
            <person name="Huang S."/>
            <person name="Brinkmann H."/>
            <person name="Rohde M."/>
            <person name="Jarek M."/>
            <person name="Friedl T."/>
            <person name="Seufert S."/>
            <person name="Schumacher M."/>
            <person name="Overmann J."/>
            <person name="Neumann-Schaal M."/>
            <person name="Petersen J."/>
        </authorList>
    </citation>
    <scope>NUCLEOTIDE SEQUENCE [LARGE SCALE GENOMIC DNA]</scope>
    <source>
        <strain evidence="2 3">SAG 1403-4b</strain>
    </source>
</reference>
<evidence type="ECO:0000313" key="2">
    <source>
        <dbReference type="EMBL" id="RUS93227.1"/>
    </source>
</evidence>
<accession>A0A433UH93</accession>
<comment type="caution">
    <text evidence="2">The sequence shown here is derived from an EMBL/GenBank/DDBJ whole genome shotgun (WGS) entry which is preliminary data.</text>
</comment>
<organism evidence="2 3">
    <name type="scientific">Trichormus variabilis SAG 1403-4b</name>
    <dbReference type="NCBI Taxonomy" id="447716"/>
    <lineage>
        <taxon>Bacteria</taxon>
        <taxon>Bacillati</taxon>
        <taxon>Cyanobacteriota</taxon>
        <taxon>Cyanophyceae</taxon>
        <taxon>Nostocales</taxon>
        <taxon>Nostocaceae</taxon>
        <taxon>Trichormus</taxon>
    </lineage>
</organism>
<evidence type="ECO:0000256" key="1">
    <source>
        <dbReference type="SAM" id="MobiDB-lite"/>
    </source>
</evidence>
<dbReference type="OrthoDB" id="515013at2"/>
<gene>
    <name evidence="2" type="ORF">DSM107003_45430</name>
</gene>
<sequence length="166" mass="18269">MMSEYTLVIRIPQAGNKEISYSINLSGLHESYPEDYFRQENHRFHISQTIEQQSARKVDAGNLSLIVSSWISDIKVGRHRTIVTLDLPLDSTIGLESVVIPSQTITAPAKQPSKQPLASSTSVVKPAKTPNTIIQNSTKTNPAEIPAEKPKTSSPDIRADSNKADF</sequence>
<feature type="compositionally biased region" description="Basic and acidic residues" evidence="1">
    <location>
        <begin position="146"/>
        <end position="166"/>
    </location>
</feature>
<dbReference type="EMBL" id="RSCM01000020">
    <property type="protein sequence ID" value="RUS93227.1"/>
    <property type="molecule type" value="Genomic_DNA"/>
</dbReference>
<proteinExistence type="predicted"/>
<name>A0A433UH93_ANAVA</name>
<keyword evidence="3" id="KW-1185">Reference proteome</keyword>
<dbReference type="RefSeq" id="WP_127056347.1">
    <property type="nucleotide sequence ID" value="NZ_RSCM01000020.1"/>
</dbReference>
<dbReference type="AlphaFoldDB" id="A0A433UH93"/>
<protein>
    <submittedName>
        <fullName evidence="2">Uncharacterized protein</fullName>
    </submittedName>
</protein>
<evidence type="ECO:0000313" key="3">
    <source>
        <dbReference type="Proteomes" id="UP000276103"/>
    </source>
</evidence>
<feature type="region of interest" description="Disordered" evidence="1">
    <location>
        <begin position="107"/>
        <end position="166"/>
    </location>
</feature>